<keyword evidence="6" id="KW-0967">Endosome</keyword>
<keyword evidence="11" id="KW-0407">Ion channel</keyword>
<dbReference type="Gene3D" id="1.10.287.70">
    <property type="match status" value="1"/>
</dbReference>
<evidence type="ECO:0000256" key="12">
    <source>
        <dbReference type="ARBA" id="ARBA00036634"/>
    </source>
</evidence>
<evidence type="ECO:0000256" key="9">
    <source>
        <dbReference type="ARBA" id="ARBA00023136"/>
    </source>
</evidence>
<dbReference type="GeneID" id="108413735"/>
<dbReference type="InterPro" id="IPR013122">
    <property type="entry name" value="PKD1_2_channel"/>
</dbReference>
<feature type="domain" description="Polycystin cation channel PKD1/PKD2" evidence="14">
    <location>
        <begin position="364"/>
        <end position="501"/>
    </location>
</feature>
<feature type="transmembrane region" description="Helical" evidence="13">
    <location>
        <begin position="361"/>
        <end position="385"/>
    </location>
</feature>
<evidence type="ECO:0000256" key="8">
    <source>
        <dbReference type="ARBA" id="ARBA00023065"/>
    </source>
</evidence>
<evidence type="ECO:0000256" key="5">
    <source>
        <dbReference type="ARBA" id="ARBA00022692"/>
    </source>
</evidence>
<dbReference type="GO" id="GO:0005765">
    <property type="term" value="C:lysosomal membrane"/>
    <property type="evidence" value="ECO:0007669"/>
    <property type="project" value="TreeGrafter"/>
</dbReference>
<comment type="subcellular location">
    <subcellularLocation>
        <location evidence="2">Cell membrane</location>
        <topology evidence="2">Multi-pass membrane protein</topology>
    </subcellularLocation>
    <subcellularLocation>
        <location evidence="1">Endosome membrane</location>
        <topology evidence="1">Multi-pass membrane protein</topology>
    </subcellularLocation>
</comment>
<feature type="domain" description="Mucolipin extracytosolic" evidence="15">
    <location>
        <begin position="81"/>
        <end position="262"/>
    </location>
</feature>
<evidence type="ECO:0000256" key="3">
    <source>
        <dbReference type="ARBA" id="ARBA00022448"/>
    </source>
</evidence>
<organism evidence="16 17">
    <name type="scientific">Pygocentrus nattereri</name>
    <name type="common">Red-bellied piranha</name>
    <dbReference type="NCBI Taxonomy" id="42514"/>
    <lineage>
        <taxon>Eukaryota</taxon>
        <taxon>Metazoa</taxon>
        <taxon>Chordata</taxon>
        <taxon>Craniata</taxon>
        <taxon>Vertebrata</taxon>
        <taxon>Euteleostomi</taxon>
        <taxon>Actinopterygii</taxon>
        <taxon>Neopterygii</taxon>
        <taxon>Teleostei</taxon>
        <taxon>Ostariophysi</taxon>
        <taxon>Characiformes</taxon>
        <taxon>Characoidei</taxon>
        <taxon>Pygocentrus</taxon>
    </lineage>
</organism>
<evidence type="ECO:0000256" key="1">
    <source>
        <dbReference type="ARBA" id="ARBA00004337"/>
    </source>
</evidence>
<dbReference type="InterPro" id="IPR049134">
    <property type="entry name" value="MCLN_ECD"/>
</dbReference>
<dbReference type="CTD" id="100334819"/>
<evidence type="ECO:0000313" key="16">
    <source>
        <dbReference type="Ensembl" id="ENSPNAP00000068107.1"/>
    </source>
</evidence>
<dbReference type="GO" id="GO:0072345">
    <property type="term" value="F:NAADP-sensitive calcium-release channel activity"/>
    <property type="evidence" value="ECO:0007669"/>
    <property type="project" value="TreeGrafter"/>
</dbReference>
<dbReference type="Pfam" id="PF08016">
    <property type="entry name" value="PKD_channel"/>
    <property type="match status" value="1"/>
</dbReference>
<dbReference type="RefSeq" id="XP_037388183.1">
    <property type="nucleotide sequence ID" value="XM_037532286.1"/>
</dbReference>
<keyword evidence="10" id="KW-1015">Disulfide bond</keyword>
<evidence type="ECO:0000256" key="7">
    <source>
        <dbReference type="ARBA" id="ARBA00022989"/>
    </source>
</evidence>
<evidence type="ECO:0000256" key="13">
    <source>
        <dbReference type="SAM" id="Phobius"/>
    </source>
</evidence>
<keyword evidence="5 13" id="KW-0812">Transmembrane</keyword>
<proteinExistence type="predicted"/>
<keyword evidence="8" id="KW-0406">Ion transport</keyword>
<dbReference type="FunFam" id="1.10.287.70:FF:000033">
    <property type="entry name" value="Mucolipin 1"/>
    <property type="match status" value="1"/>
</dbReference>
<keyword evidence="4" id="KW-1003">Cell membrane</keyword>
<evidence type="ECO:0000256" key="11">
    <source>
        <dbReference type="ARBA" id="ARBA00023303"/>
    </source>
</evidence>
<reference evidence="16 17" key="1">
    <citation type="submission" date="2020-10" db="EMBL/GenBank/DDBJ databases">
        <title>Pygocentrus nattereri (red-bellied piranha) genome, fPygNat1, primary haplotype.</title>
        <authorList>
            <person name="Myers G."/>
            <person name="Meyer A."/>
            <person name="Karagic N."/>
            <person name="Pippel M."/>
            <person name="Winkler S."/>
            <person name="Tracey A."/>
            <person name="Wood J."/>
            <person name="Formenti G."/>
            <person name="Howe K."/>
            <person name="Fedrigo O."/>
            <person name="Jarvis E.D."/>
        </authorList>
    </citation>
    <scope>NUCLEOTIDE SEQUENCE [LARGE SCALE GENOMIC DNA]</scope>
</reference>
<protein>
    <submittedName>
        <fullName evidence="16">Mucolipin TRP cation channel 3a</fullName>
    </submittedName>
</protein>
<dbReference type="InterPro" id="IPR039031">
    <property type="entry name" value="Mucolipin"/>
</dbReference>
<keyword evidence="3" id="KW-0813">Transport</keyword>
<feature type="transmembrane region" description="Helical" evidence="13">
    <location>
        <begin position="439"/>
        <end position="457"/>
    </location>
</feature>
<dbReference type="GO" id="GO:0010008">
    <property type="term" value="C:endosome membrane"/>
    <property type="evidence" value="ECO:0007669"/>
    <property type="project" value="UniProtKB-SubCell"/>
</dbReference>
<feature type="transmembrane region" description="Helical" evidence="13">
    <location>
        <begin position="469"/>
        <end position="494"/>
    </location>
</feature>
<evidence type="ECO:0000259" key="14">
    <source>
        <dbReference type="Pfam" id="PF08016"/>
    </source>
</evidence>
<sequence>MSEQALVGSSSNGNISALSKVTKADPEALEDLRRKLKYFFMSPCEKYRARGRKPWKLMLQILKIAIITVQLISFGLSNEMMVTFTEENLIAFKHLFLKDYQDRDSIHTIYTKSQVHDHINYVIMRYLTLQNVTVGNHAFERIHGVFTPLSLCQEFYRHSSISPSNETFDIDPHVEKECVYIYPMKPFQNEAFPNLTNFTLDFKRLLAVNIFLKVKAINLQTVQHDELPDCYNFSITIDLDNRAQSGQIKVSLTGEVEISVCKDWNVSGSNAVSHFLMTVLFDSLVILSCLLSLLLCIRSVISGVQLLSEYSWFVSAHCGRSVSWSERMEFINGWYILIIISDTLTVSGSALKILIHSKELTNYNVCSILLGTATILVWMGVMRYLGFFQKYNILILTLRAALPSVIRFSLCAVLIYLSYCFCGWIVLGPHHENFRTFNMVAYCLFSMINGDAIYSTFTKLRERSWVVWLFSRIYIYSFISIFTYMVLSLFIAIITNTYETIKQQQQDGVVFSELQAFIAESRNASSSGMDDSDKEEDSPGCLCLCGGAD</sequence>
<comment type="catalytic activity">
    <reaction evidence="12">
        <text>Ca(2+)(in) = Ca(2+)(out)</text>
        <dbReference type="Rhea" id="RHEA:29671"/>
        <dbReference type="ChEBI" id="CHEBI:29108"/>
    </reaction>
</comment>
<feature type="transmembrane region" description="Helical" evidence="13">
    <location>
        <begin position="334"/>
        <end position="355"/>
    </location>
</feature>
<evidence type="ECO:0000259" key="15">
    <source>
        <dbReference type="Pfam" id="PF21381"/>
    </source>
</evidence>
<evidence type="ECO:0000256" key="4">
    <source>
        <dbReference type="ARBA" id="ARBA00022475"/>
    </source>
</evidence>
<evidence type="ECO:0000256" key="6">
    <source>
        <dbReference type="ARBA" id="ARBA00022753"/>
    </source>
</evidence>
<dbReference type="GO" id="GO:0005886">
    <property type="term" value="C:plasma membrane"/>
    <property type="evidence" value="ECO:0007669"/>
    <property type="project" value="UniProtKB-SubCell"/>
</dbReference>
<dbReference type="PANTHER" id="PTHR12127">
    <property type="entry name" value="MUCOLIPIN"/>
    <property type="match status" value="1"/>
</dbReference>
<keyword evidence="9 13" id="KW-0472">Membrane</keyword>
<dbReference type="AlphaFoldDB" id="A0AAR2L0F6"/>
<dbReference type="GeneTree" id="ENSGT00950000183036"/>
<feature type="transmembrane region" description="Helical" evidence="13">
    <location>
        <begin position="275"/>
        <end position="297"/>
    </location>
</feature>
<evidence type="ECO:0000256" key="2">
    <source>
        <dbReference type="ARBA" id="ARBA00004651"/>
    </source>
</evidence>
<feature type="transmembrane region" description="Helical" evidence="13">
    <location>
        <begin position="405"/>
        <end position="427"/>
    </location>
</feature>
<dbReference type="Pfam" id="PF21381">
    <property type="entry name" value="MCLN_ECD"/>
    <property type="match status" value="1"/>
</dbReference>
<dbReference type="PANTHER" id="PTHR12127:SF23">
    <property type="entry name" value="MUCOLIPIN-3 ISOFORM X1"/>
    <property type="match status" value="1"/>
</dbReference>
<reference evidence="16" key="2">
    <citation type="submission" date="2025-08" db="UniProtKB">
        <authorList>
            <consortium name="Ensembl"/>
        </authorList>
    </citation>
    <scope>IDENTIFICATION</scope>
</reference>
<accession>A0AAR2L0F6</accession>
<reference evidence="16" key="3">
    <citation type="submission" date="2025-09" db="UniProtKB">
        <authorList>
            <consortium name="Ensembl"/>
        </authorList>
    </citation>
    <scope>IDENTIFICATION</scope>
</reference>
<dbReference type="Proteomes" id="UP001501920">
    <property type="component" value="Chromosome 2"/>
</dbReference>
<evidence type="ECO:0000313" key="17">
    <source>
        <dbReference type="Proteomes" id="UP001501920"/>
    </source>
</evidence>
<evidence type="ECO:0000256" key="10">
    <source>
        <dbReference type="ARBA" id="ARBA00023157"/>
    </source>
</evidence>
<name>A0AAR2L0F6_PYGNA</name>
<dbReference type="Ensembl" id="ENSPNAT00000079274.1">
    <property type="protein sequence ID" value="ENSPNAP00000068107.1"/>
    <property type="gene ID" value="ENSPNAG00000011234.2"/>
</dbReference>
<feature type="transmembrane region" description="Helical" evidence="13">
    <location>
        <begin position="57"/>
        <end position="76"/>
    </location>
</feature>
<keyword evidence="17" id="KW-1185">Reference proteome</keyword>
<keyword evidence="7 13" id="KW-1133">Transmembrane helix</keyword>